<feature type="transmembrane region" description="Helical" evidence="7">
    <location>
        <begin position="345"/>
        <end position="371"/>
    </location>
</feature>
<keyword evidence="2" id="KW-1003">Cell membrane</keyword>
<sequence length="817" mass="82570">MLRISLPGLRLQRLVPTLLAVVLAVAFVAGTLIYRDTAEATLYDEYARAARNVGVALTARSGARLAPSTVDTMRADPAYSAVDGRMAERLPLLDSRGRLVTDLGEPGYGVNTGTAAALRPYDVHSGRLPERDGEAALDTRSAQRLGVAVGGTITVVDAAEARRSLLVVGLVDATGFGGSGTSTVVLTDAELTRLTGATGYREVVGRLRTGADATAARTRAQAADPTARARTGEQLRRDLAREASGQLGGLFVGIALFALVAALVAGFVIVNTFTILMAQRLRETALLRCVGAGRGQVFRLVLAEAVVVGLLGSLCGTALGLLVAYGLSRLSPALGLPEGGVVLGAVPLLAGPALGVLVTVGAAVVPALRAARVRPVAALRAAVPETAARRRLPVVLAVPAAAAGTALTVAGVLGTGGALPAMTLVMLGGIGNFAALLLLSPRLAGPAVRVLGWVPARLFGVPAKMAVANAARNPARTAATTATLVIGVALMAGGGTVAATVNRTAEAQLNAAFPVDFLLTPAVPGSLVPAAVAGEVRAAGFPVAAPVRQGWSGSVLVGTVDPAAFRPKVTAGRLEDLRAGTAIVPAASDALGSRPVGSRIDLAAGDRRLSLTVAATVQSSSLVGDVIVSDADFAALFPGVTDDAMVLVRAPSADARARLDAALEAHPLVQVADLAQVRDERNAAIDQLVGVIAALLGFALVIAVIGIGNTLSLSVVERTAEIALVRALGLTRGQLRATLLAEALLMALAGALGGVAFGVPYGWLLTIAGFGAVDPLLSVPILRLSLFVALAAAAAVLAAVLPARRAARTTNLVVPQA</sequence>
<feature type="transmembrane region" description="Helical" evidence="7">
    <location>
        <begin position="250"/>
        <end position="276"/>
    </location>
</feature>
<dbReference type="PANTHER" id="PTHR30572:SF4">
    <property type="entry name" value="ABC TRANSPORTER PERMEASE YTRF"/>
    <property type="match status" value="1"/>
</dbReference>
<feature type="transmembrane region" description="Helical" evidence="7">
    <location>
        <begin position="737"/>
        <end position="761"/>
    </location>
</feature>
<feature type="transmembrane region" description="Helical" evidence="7">
    <location>
        <begin position="297"/>
        <end position="325"/>
    </location>
</feature>
<feature type="transmembrane region" description="Helical" evidence="7">
    <location>
        <begin position="392"/>
        <end position="413"/>
    </location>
</feature>
<keyword evidence="5 7" id="KW-0472">Membrane</keyword>
<evidence type="ECO:0000256" key="4">
    <source>
        <dbReference type="ARBA" id="ARBA00022989"/>
    </source>
</evidence>
<dbReference type="RefSeq" id="WP_345130342.1">
    <property type="nucleotide sequence ID" value="NZ_BAABAT010000015.1"/>
</dbReference>
<accession>A0ABP8DDF0</accession>
<dbReference type="Proteomes" id="UP001500620">
    <property type="component" value="Unassembled WGS sequence"/>
</dbReference>
<evidence type="ECO:0000256" key="7">
    <source>
        <dbReference type="SAM" id="Phobius"/>
    </source>
</evidence>
<dbReference type="EMBL" id="BAABAT010000015">
    <property type="protein sequence ID" value="GAA4253285.1"/>
    <property type="molecule type" value="Genomic_DNA"/>
</dbReference>
<dbReference type="Pfam" id="PF02687">
    <property type="entry name" value="FtsX"/>
    <property type="match status" value="2"/>
</dbReference>
<evidence type="ECO:0000256" key="6">
    <source>
        <dbReference type="ARBA" id="ARBA00038076"/>
    </source>
</evidence>
<evidence type="ECO:0000256" key="2">
    <source>
        <dbReference type="ARBA" id="ARBA00022475"/>
    </source>
</evidence>
<feature type="domain" description="ABC3 transporter permease C-terminal" evidence="8">
    <location>
        <begin position="256"/>
        <end position="373"/>
    </location>
</feature>
<dbReference type="InterPro" id="IPR050250">
    <property type="entry name" value="Macrolide_Exporter_MacB"/>
</dbReference>
<gene>
    <name evidence="10" type="ORF">GCM10022255_053540</name>
</gene>
<feature type="transmembrane region" description="Helical" evidence="7">
    <location>
        <begin position="781"/>
        <end position="801"/>
    </location>
</feature>
<proteinExistence type="inferred from homology"/>
<evidence type="ECO:0000256" key="5">
    <source>
        <dbReference type="ARBA" id="ARBA00023136"/>
    </source>
</evidence>
<evidence type="ECO:0000259" key="8">
    <source>
        <dbReference type="Pfam" id="PF02687"/>
    </source>
</evidence>
<evidence type="ECO:0000256" key="1">
    <source>
        <dbReference type="ARBA" id="ARBA00004651"/>
    </source>
</evidence>
<comment type="subcellular location">
    <subcellularLocation>
        <location evidence="1">Cell membrane</location>
        <topology evidence="1">Multi-pass membrane protein</topology>
    </subcellularLocation>
</comment>
<feature type="transmembrane region" description="Helical" evidence="7">
    <location>
        <begin position="688"/>
        <end position="716"/>
    </location>
</feature>
<name>A0ABP8DDF0_9ACTN</name>
<comment type="caution">
    <text evidence="10">The sequence shown here is derived from an EMBL/GenBank/DDBJ whole genome shotgun (WGS) entry which is preliminary data.</text>
</comment>
<dbReference type="Pfam" id="PF12704">
    <property type="entry name" value="MacB_PCD"/>
    <property type="match status" value="1"/>
</dbReference>
<dbReference type="InterPro" id="IPR025857">
    <property type="entry name" value="MacB_PCD"/>
</dbReference>
<keyword evidence="3 7" id="KW-0812">Transmembrane</keyword>
<evidence type="ECO:0000313" key="11">
    <source>
        <dbReference type="Proteomes" id="UP001500620"/>
    </source>
</evidence>
<feature type="domain" description="ABC3 transporter permease C-terminal" evidence="8">
    <location>
        <begin position="695"/>
        <end position="809"/>
    </location>
</feature>
<feature type="transmembrane region" description="Helical" evidence="7">
    <location>
        <begin position="419"/>
        <end position="439"/>
    </location>
</feature>
<protein>
    <submittedName>
        <fullName evidence="10">ABC transporter permease</fullName>
    </submittedName>
</protein>
<feature type="domain" description="MacB-like periplasmic core" evidence="9">
    <location>
        <begin position="17"/>
        <end position="222"/>
    </location>
</feature>
<comment type="similarity">
    <text evidence="6">Belongs to the ABC-4 integral membrane protein family.</text>
</comment>
<dbReference type="PANTHER" id="PTHR30572">
    <property type="entry name" value="MEMBRANE COMPONENT OF TRANSPORTER-RELATED"/>
    <property type="match status" value="1"/>
</dbReference>
<evidence type="ECO:0000259" key="9">
    <source>
        <dbReference type="Pfam" id="PF12704"/>
    </source>
</evidence>
<organism evidence="10 11">
    <name type="scientific">Dactylosporangium darangshiense</name>
    <dbReference type="NCBI Taxonomy" id="579108"/>
    <lineage>
        <taxon>Bacteria</taxon>
        <taxon>Bacillati</taxon>
        <taxon>Actinomycetota</taxon>
        <taxon>Actinomycetes</taxon>
        <taxon>Micromonosporales</taxon>
        <taxon>Micromonosporaceae</taxon>
        <taxon>Dactylosporangium</taxon>
    </lineage>
</organism>
<evidence type="ECO:0000313" key="10">
    <source>
        <dbReference type="EMBL" id="GAA4253285.1"/>
    </source>
</evidence>
<keyword evidence="11" id="KW-1185">Reference proteome</keyword>
<dbReference type="InterPro" id="IPR003838">
    <property type="entry name" value="ABC3_permease_C"/>
</dbReference>
<feature type="transmembrane region" description="Helical" evidence="7">
    <location>
        <begin position="482"/>
        <end position="501"/>
    </location>
</feature>
<keyword evidence="4 7" id="KW-1133">Transmembrane helix</keyword>
<evidence type="ECO:0000256" key="3">
    <source>
        <dbReference type="ARBA" id="ARBA00022692"/>
    </source>
</evidence>
<reference evidence="11" key="1">
    <citation type="journal article" date="2019" name="Int. J. Syst. Evol. Microbiol.">
        <title>The Global Catalogue of Microorganisms (GCM) 10K type strain sequencing project: providing services to taxonomists for standard genome sequencing and annotation.</title>
        <authorList>
            <consortium name="The Broad Institute Genomics Platform"/>
            <consortium name="The Broad Institute Genome Sequencing Center for Infectious Disease"/>
            <person name="Wu L."/>
            <person name="Ma J."/>
        </authorList>
    </citation>
    <scope>NUCLEOTIDE SEQUENCE [LARGE SCALE GENOMIC DNA]</scope>
    <source>
        <strain evidence="11">JCM 17441</strain>
    </source>
</reference>